<organism evidence="1 2">
    <name type="scientific">Flavobacterium cellulosilyticum</name>
    <dbReference type="NCBI Taxonomy" id="2541731"/>
    <lineage>
        <taxon>Bacteria</taxon>
        <taxon>Pseudomonadati</taxon>
        <taxon>Bacteroidota</taxon>
        <taxon>Flavobacteriia</taxon>
        <taxon>Flavobacteriales</taxon>
        <taxon>Flavobacteriaceae</taxon>
        <taxon>Flavobacterium</taxon>
    </lineage>
</organism>
<evidence type="ECO:0000313" key="1">
    <source>
        <dbReference type="EMBL" id="TDD94737.1"/>
    </source>
</evidence>
<dbReference type="Proteomes" id="UP000295479">
    <property type="component" value="Unassembled WGS sequence"/>
</dbReference>
<dbReference type="EMBL" id="SMFK01000014">
    <property type="protein sequence ID" value="TDD94737.1"/>
    <property type="molecule type" value="Genomic_DNA"/>
</dbReference>
<keyword evidence="2" id="KW-1185">Reference proteome</keyword>
<proteinExistence type="predicted"/>
<comment type="caution">
    <text evidence="1">The sequence shown here is derived from an EMBL/GenBank/DDBJ whole genome shotgun (WGS) entry which is preliminary data.</text>
</comment>
<name>A0A4V2YYW2_9FLAO</name>
<sequence>MMEQDALILKHYIEANAKSKGNIDRYRINKQYFDLDFIRSKYDEHDKTNPTKFRWKKAVFNGNKIHNDHFGILDSSNDKELIQMIQDILNKKHANI</sequence>
<dbReference type="AlphaFoldDB" id="A0A4V2YYW2"/>
<evidence type="ECO:0000313" key="2">
    <source>
        <dbReference type="Proteomes" id="UP000295479"/>
    </source>
</evidence>
<gene>
    <name evidence="1" type="ORF">E0F76_16035</name>
</gene>
<dbReference type="RefSeq" id="WP_132008430.1">
    <property type="nucleotide sequence ID" value="NZ_SMFK01000014.1"/>
</dbReference>
<protein>
    <submittedName>
        <fullName evidence="1">Uncharacterized protein</fullName>
    </submittedName>
</protein>
<accession>A0A4V2YYW2</accession>
<reference evidence="1 2" key="1">
    <citation type="submission" date="2019-03" db="EMBL/GenBank/DDBJ databases">
        <title>Flavobacterium AR-3-4 sp. nov. isolated from arctic soil.</title>
        <authorList>
            <person name="Chaudhary D.K."/>
        </authorList>
    </citation>
    <scope>NUCLEOTIDE SEQUENCE [LARGE SCALE GENOMIC DNA]</scope>
    <source>
        <strain evidence="1 2">AR-3-4</strain>
    </source>
</reference>
<dbReference type="OrthoDB" id="4317020at2"/>